<evidence type="ECO:0000313" key="2">
    <source>
        <dbReference type="EMBL" id="ELZ05971.1"/>
    </source>
</evidence>
<proteinExistence type="predicted"/>
<dbReference type="PANTHER" id="PTHR33307:SF6">
    <property type="entry name" value="ALPHA-RHAMNOSIDASE (EUROFUNG)-RELATED"/>
    <property type="match status" value="1"/>
</dbReference>
<sequence length="171" mass="19370">MTEKDSHELTDERDTTIPTPTSLVDRREYLKYGGVIGTLPFLSKRHRARPDERNDHGREPDSEPIVPIDLRVEYAETSNTVSPTTGDSADRGFEVPRFSWTIAGPRGTEQSAYRVRVAERWDALDDTEGGVWDSGVVQSSRSVYVPYDGSPLEPDTTYHWKVRLWDGEGDE</sequence>
<dbReference type="Proteomes" id="UP000011554">
    <property type="component" value="Unassembled WGS sequence"/>
</dbReference>
<dbReference type="PATRIC" id="fig|29540.5.peg.106"/>
<evidence type="ECO:0000256" key="1">
    <source>
        <dbReference type="SAM" id="MobiDB-lite"/>
    </source>
</evidence>
<reference evidence="2 3" key="1">
    <citation type="journal article" date="2014" name="PLoS Genet.">
        <title>Phylogenetically driven sequencing of extremely halophilic archaea reveals strategies for static and dynamic osmo-response.</title>
        <authorList>
            <person name="Becker E.A."/>
            <person name="Seitzer P.M."/>
            <person name="Tritt A."/>
            <person name="Larsen D."/>
            <person name="Krusor M."/>
            <person name="Yao A.I."/>
            <person name="Wu D."/>
            <person name="Madern D."/>
            <person name="Eisen J.A."/>
            <person name="Darling A.E."/>
            <person name="Facciotti M.T."/>
        </authorList>
    </citation>
    <scope>NUCLEOTIDE SEQUENCE [LARGE SCALE GENOMIC DNA]</scope>
    <source>
        <strain evidence="2 3">DSM 12278</strain>
    </source>
</reference>
<name>M0B4Z4_NATA1</name>
<gene>
    <name evidence="2" type="ORF">C481_00515</name>
</gene>
<feature type="compositionally biased region" description="Basic and acidic residues" evidence="1">
    <location>
        <begin position="1"/>
        <end position="15"/>
    </location>
</feature>
<dbReference type="InterPro" id="IPR013783">
    <property type="entry name" value="Ig-like_fold"/>
</dbReference>
<dbReference type="InterPro" id="IPR016007">
    <property type="entry name" value="Alpha_rhamnosid"/>
</dbReference>
<comment type="caution">
    <text evidence="2">The sequence shown here is derived from an EMBL/GenBank/DDBJ whole genome shotgun (WGS) entry which is preliminary data.</text>
</comment>
<dbReference type="Gene3D" id="2.60.40.10">
    <property type="entry name" value="Immunoglobulins"/>
    <property type="match status" value="1"/>
</dbReference>
<dbReference type="eggNOG" id="arCOG03865">
    <property type="taxonomic scope" value="Archaea"/>
</dbReference>
<dbReference type="PANTHER" id="PTHR33307">
    <property type="entry name" value="ALPHA-RHAMNOSIDASE (EUROFUNG)"/>
    <property type="match status" value="1"/>
</dbReference>
<protein>
    <submittedName>
        <fullName evidence="2">Alpha-L-rhamnosidase</fullName>
    </submittedName>
</protein>
<dbReference type="Pfam" id="PF25788">
    <property type="entry name" value="Ig_Rha78A_N"/>
    <property type="match status" value="1"/>
</dbReference>
<feature type="region of interest" description="Disordered" evidence="1">
    <location>
        <begin position="41"/>
        <end position="67"/>
    </location>
</feature>
<feature type="region of interest" description="Disordered" evidence="1">
    <location>
        <begin position="1"/>
        <end position="24"/>
    </location>
</feature>
<keyword evidence="3" id="KW-1185">Reference proteome</keyword>
<dbReference type="STRING" id="29540.C481_00515"/>
<evidence type="ECO:0000313" key="3">
    <source>
        <dbReference type="Proteomes" id="UP000011554"/>
    </source>
</evidence>
<feature type="compositionally biased region" description="Basic and acidic residues" evidence="1">
    <location>
        <begin position="49"/>
        <end position="61"/>
    </location>
</feature>
<dbReference type="AlphaFoldDB" id="M0B4Z4"/>
<accession>M0B4Z4</accession>
<dbReference type="EMBL" id="AOIO01000003">
    <property type="protein sequence ID" value="ELZ05971.1"/>
    <property type="molecule type" value="Genomic_DNA"/>
</dbReference>
<organism evidence="2 3">
    <name type="scientific">Natrialba asiatica (strain ATCC 700177 / DSM 12278 / JCM 9576 / FERM P-10747 / NBRC 102637 / 172P1)</name>
    <dbReference type="NCBI Taxonomy" id="29540"/>
    <lineage>
        <taxon>Archaea</taxon>
        <taxon>Methanobacteriati</taxon>
        <taxon>Methanobacteriota</taxon>
        <taxon>Stenosarchaea group</taxon>
        <taxon>Halobacteria</taxon>
        <taxon>Halobacteriales</taxon>
        <taxon>Natrialbaceae</taxon>
        <taxon>Natrialba</taxon>
    </lineage>
</organism>